<keyword evidence="9" id="KW-0472">Membrane</keyword>
<keyword evidence="8" id="KW-0902">Two-component regulatory system</keyword>
<comment type="catalytic activity">
    <reaction evidence="1">
        <text>ATP + protein L-histidine = ADP + protein N-phospho-L-histidine.</text>
        <dbReference type="EC" id="2.7.13.3"/>
    </reaction>
</comment>
<evidence type="ECO:0000256" key="8">
    <source>
        <dbReference type="ARBA" id="ARBA00023012"/>
    </source>
</evidence>
<feature type="domain" description="Putative sensor" evidence="11">
    <location>
        <begin position="31"/>
        <end position="207"/>
    </location>
</feature>
<dbReference type="InterPro" id="IPR050482">
    <property type="entry name" value="Sensor_HK_TwoCompSys"/>
</dbReference>
<evidence type="ECO:0000313" key="12">
    <source>
        <dbReference type="EMBL" id="BDM68622.1"/>
    </source>
</evidence>
<evidence type="ECO:0000256" key="6">
    <source>
        <dbReference type="ARBA" id="ARBA00022777"/>
    </source>
</evidence>
<name>A0ABN6QT78_STRNI</name>
<evidence type="ECO:0000256" key="7">
    <source>
        <dbReference type="ARBA" id="ARBA00022840"/>
    </source>
</evidence>
<keyword evidence="9" id="KW-1133">Transmembrane helix</keyword>
<feature type="transmembrane region" description="Helical" evidence="9">
    <location>
        <begin position="161"/>
        <end position="186"/>
    </location>
</feature>
<feature type="domain" description="Signal transduction histidine kinase subgroup 3 dimerisation and phosphoacceptor" evidence="10">
    <location>
        <begin position="237"/>
        <end position="302"/>
    </location>
</feature>
<protein>
    <recommendedName>
        <fullName evidence="2">histidine kinase</fullName>
        <ecNumber evidence="2">2.7.13.3</ecNumber>
    </recommendedName>
</protein>
<evidence type="ECO:0000259" key="10">
    <source>
        <dbReference type="Pfam" id="PF07730"/>
    </source>
</evidence>
<dbReference type="CDD" id="cd16917">
    <property type="entry name" value="HATPase_UhpB-NarQ-NarX-like"/>
    <property type="match status" value="1"/>
</dbReference>
<gene>
    <name evidence="12" type="ORF">HEK616_21090</name>
</gene>
<accession>A0ABN6QT78</accession>
<dbReference type="Pfam" id="PF13796">
    <property type="entry name" value="Sensor"/>
    <property type="match status" value="1"/>
</dbReference>
<evidence type="ECO:0000256" key="3">
    <source>
        <dbReference type="ARBA" id="ARBA00022553"/>
    </source>
</evidence>
<dbReference type="Gene3D" id="1.20.5.1930">
    <property type="match status" value="1"/>
</dbReference>
<dbReference type="PANTHER" id="PTHR24421:SF10">
    <property type="entry name" value="NITRATE_NITRITE SENSOR PROTEIN NARQ"/>
    <property type="match status" value="1"/>
</dbReference>
<evidence type="ECO:0000256" key="9">
    <source>
        <dbReference type="SAM" id="Phobius"/>
    </source>
</evidence>
<keyword evidence="7" id="KW-0067">ATP-binding</keyword>
<feature type="transmembrane region" description="Helical" evidence="9">
    <location>
        <begin position="116"/>
        <end position="149"/>
    </location>
</feature>
<evidence type="ECO:0000256" key="1">
    <source>
        <dbReference type="ARBA" id="ARBA00000085"/>
    </source>
</evidence>
<organism evidence="12 13">
    <name type="scientific">Streptomyces nigrescens</name>
    <dbReference type="NCBI Taxonomy" id="1920"/>
    <lineage>
        <taxon>Bacteria</taxon>
        <taxon>Bacillati</taxon>
        <taxon>Actinomycetota</taxon>
        <taxon>Actinomycetes</taxon>
        <taxon>Kitasatosporales</taxon>
        <taxon>Streptomycetaceae</taxon>
        <taxon>Streptomyces</taxon>
    </lineage>
</organism>
<dbReference type="EMBL" id="AP026073">
    <property type="protein sequence ID" value="BDM68622.1"/>
    <property type="molecule type" value="Genomic_DNA"/>
</dbReference>
<dbReference type="InterPro" id="IPR036890">
    <property type="entry name" value="HATPase_C_sf"/>
</dbReference>
<dbReference type="RefSeq" id="WP_261952605.1">
    <property type="nucleotide sequence ID" value="NZ_AP026073.1"/>
</dbReference>
<keyword evidence="3" id="KW-0597">Phosphoprotein</keyword>
<dbReference type="EC" id="2.7.13.3" evidence="2"/>
<dbReference type="GO" id="GO:0016301">
    <property type="term" value="F:kinase activity"/>
    <property type="evidence" value="ECO:0007669"/>
    <property type="project" value="UniProtKB-KW"/>
</dbReference>
<dbReference type="SUPFAM" id="SSF55874">
    <property type="entry name" value="ATPase domain of HSP90 chaperone/DNA topoisomerase II/histidine kinase"/>
    <property type="match status" value="1"/>
</dbReference>
<evidence type="ECO:0000259" key="11">
    <source>
        <dbReference type="Pfam" id="PF13796"/>
    </source>
</evidence>
<keyword evidence="4" id="KW-0808">Transferase</keyword>
<dbReference type="InterPro" id="IPR011712">
    <property type="entry name" value="Sig_transdc_His_kin_sub3_dim/P"/>
</dbReference>
<keyword evidence="13" id="KW-1185">Reference proteome</keyword>
<proteinExistence type="predicted"/>
<feature type="transmembrane region" description="Helical" evidence="9">
    <location>
        <begin position="37"/>
        <end position="61"/>
    </location>
</feature>
<keyword evidence="9" id="KW-0812">Transmembrane</keyword>
<evidence type="ECO:0000256" key="5">
    <source>
        <dbReference type="ARBA" id="ARBA00022741"/>
    </source>
</evidence>
<keyword evidence="6 12" id="KW-0418">Kinase</keyword>
<keyword evidence="5" id="KW-0547">Nucleotide-binding</keyword>
<evidence type="ECO:0000313" key="13">
    <source>
        <dbReference type="Proteomes" id="UP001059597"/>
    </source>
</evidence>
<dbReference type="Proteomes" id="UP001059597">
    <property type="component" value="Chromosome"/>
</dbReference>
<evidence type="ECO:0000256" key="4">
    <source>
        <dbReference type="ARBA" id="ARBA00022679"/>
    </source>
</evidence>
<dbReference type="InterPro" id="IPR025828">
    <property type="entry name" value="Put_sensor_dom"/>
</dbReference>
<sequence length="436" mass="46280">MNELAAEAGPRPGWGGSAALLGRGVVLTGLALTEALLLVWVTLVVCLACVGVGIPLLPGALDTVRADARLQRRLALGWTGVRVPEPYAPEPPVQARLSGLRRVHRMIGDPATWRDLLWLLINPCIGPVLALLPAVALAHGLFGLILPFIWQPVVASWDNTWFLFLPVASLPAAIGAAALGVVEIVVSLRYLPRLMLPLHGRWVRAVLGTSRTVLSARVDHLTHSRSDAMRMQAGEIRRIERDLHDGAQVRLVALGMTLSAAESLLEENPQAARALLLAAKQDSTKTLNEIRDLVNGVHPPVLADRGLVDAVRTLALGIPLKIQVAGSLPGRLPEPVESAAYFSIAELLANVTKHAGAREAHVDIRHADGALRVAVHDNGGGGADLRKGNGLKGVERRLAVFDGPLAITSPDGGPTTVAFEIPCDIADPTDDRAATM</sequence>
<reference evidence="12" key="1">
    <citation type="submission" date="2022-06" db="EMBL/GenBank/DDBJ databases">
        <title>Complete genome sequence of Streptomyces nigrescens HEK616.</title>
        <authorList>
            <person name="Asamizu S."/>
            <person name="Onaka H."/>
        </authorList>
    </citation>
    <scope>NUCLEOTIDE SEQUENCE</scope>
    <source>
        <strain evidence="12">HEK616</strain>
    </source>
</reference>
<dbReference type="Gene3D" id="3.30.565.10">
    <property type="entry name" value="Histidine kinase-like ATPase, C-terminal domain"/>
    <property type="match status" value="1"/>
</dbReference>
<dbReference type="PANTHER" id="PTHR24421">
    <property type="entry name" value="NITRATE/NITRITE SENSOR PROTEIN NARX-RELATED"/>
    <property type="match status" value="1"/>
</dbReference>
<dbReference type="Pfam" id="PF07730">
    <property type="entry name" value="HisKA_3"/>
    <property type="match status" value="1"/>
</dbReference>
<evidence type="ECO:0000256" key="2">
    <source>
        <dbReference type="ARBA" id="ARBA00012438"/>
    </source>
</evidence>